<dbReference type="Gene3D" id="1.20.5.1700">
    <property type="match status" value="1"/>
</dbReference>
<dbReference type="GO" id="GO:0051231">
    <property type="term" value="P:spindle elongation"/>
    <property type="evidence" value="ECO:0007669"/>
    <property type="project" value="TreeGrafter"/>
</dbReference>
<evidence type="ECO:0000313" key="8">
    <source>
        <dbReference type="EMBL" id="CCX29918.1"/>
    </source>
</evidence>
<dbReference type="GO" id="GO:0005875">
    <property type="term" value="C:microtubule associated complex"/>
    <property type="evidence" value="ECO:0007669"/>
    <property type="project" value="TreeGrafter"/>
</dbReference>
<gene>
    <name evidence="8" type="ORF">PCON_07715</name>
</gene>
<dbReference type="GO" id="GO:0007018">
    <property type="term" value="P:microtubule-based movement"/>
    <property type="evidence" value="ECO:0007669"/>
    <property type="project" value="InterPro"/>
</dbReference>
<comment type="subcellular location">
    <subcellularLocation>
        <location evidence="1">Cytoplasm</location>
    </subcellularLocation>
</comment>
<protein>
    <submittedName>
        <fullName evidence="8">Uncharacterized protein</fullName>
    </submittedName>
</protein>
<evidence type="ECO:0000313" key="9">
    <source>
        <dbReference type="Proteomes" id="UP000018144"/>
    </source>
</evidence>
<feature type="compositionally biased region" description="Basic and acidic residues" evidence="7">
    <location>
        <begin position="427"/>
        <end position="436"/>
    </location>
</feature>
<dbReference type="PANTHER" id="PTHR47969:SF15">
    <property type="entry name" value="CHROMOSOME-ASSOCIATED KINESIN KIF4A-RELATED"/>
    <property type="match status" value="1"/>
</dbReference>
<organism evidence="8 9">
    <name type="scientific">Pyronema omphalodes (strain CBS 100304)</name>
    <name type="common">Pyronema confluens</name>
    <dbReference type="NCBI Taxonomy" id="1076935"/>
    <lineage>
        <taxon>Eukaryota</taxon>
        <taxon>Fungi</taxon>
        <taxon>Dikarya</taxon>
        <taxon>Ascomycota</taxon>
        <taxon>Pezizomycotina</taxon>
        <taxon>Pezizomycetes</taxon>
        <taxon>Pezizales</taxon>
        <taxon>Pyronemataceae</taxon>
        <taxon>Pyronema</taxon>
    </lineage>
</organism>
<evidence type="ECO:0000256" key="3">
    <source>
        <dbReference type="ARBA" id="ARBA00022741"/>
    </source>
</evidence>
<reference evidence="8 9" key="1">
    <citation type="journal article" date="2013" name="PLoS Genet.">
        <title>The genome and development-dependent transcriptomes of Pyronema confluens: a window into fungal evolution.</title>
        <authorList>
            <person name="Traeger S."/>
            <person name="Altegoer F."/>
            <person name="Freitag M."/>
            <person name="Gabaldon T."/>
            <person name="Kempken F."/>
            <person name="Kumar A."/>
            <person name="Marcet-Houben M."/>
            <person name="Poggeler S."/>
            <person name="Stajich J.E."/>
            <person name="Nowrousian M."/>
        </authorList>
    </citation>
    <scope>NUCLEOTIDE SEQUENCE [LARGE SCALE GENOMIC DNA]</scope>
    <source>
        <strain evidence="9">CBS 100304</strain>
        <tissue evidence="8">Vegetative mycelium</tissue>
    </source>
</reference>
<evidence type="ECO:0000256" key="5">
    <source>
        <dbReference type="ARBA" id="ARBA00023054"/>
    </source>
</evidence>
<dbReference type="InterPro" id="IPR027640">
    <property type="entry name" value="Kinesin-like_fam"/>
</dbReference>
<dbReference type="PANTHER" id="PTHR47969">
    <property type="entry name" value="CHROMOSOME-ASSOCIATED KINESIN KIF4A-RELATED"/>
    <property type="match status" value="1"/>
</dbReference>
<feature type="compositionally biased region" description="Basic and acidic residues" evidence="7">
    <location>
        <begin position="443"/>
        <end position="453"/>
    </location>
</feature>
<proteinExistence type="predicted"/>
<feature type="coiled-coil region" evidence="6">
    <location>
        <begin position="158"/>
        <end position="269"/>
    </location>
</feature>
<feature type="compositionally biased region" description="Polar residues" evidence="7">
    <location>
        <begin position="484"/>
        <end position="507"/>
    </location>
</feature>
<dbReference type="EMBL" id="HF935393">
    <property type="protein sequence ID" value="CCX29918.1"/>
    <property type="molecule type" value="Genomic_DNA"/>
</dbReference>
<name>U4LDI8_PYROM</name>
<accession>U4LDI8</accession>
<sequence length="975" mass="109619">MVKSTATPRSLRSFLDTTSADILDTPFHSLVFLSRNEHDDLLSQIEILQLQVADKQRILDDVARGGSDTKFHDDKTGSFLASIEKEIEQKRIAEEKEILERENHRLSDAFKEGEAKSRALKSEVIKLRTQIQQLQPQKQHLGQQLRGSSVSSEVSANVDGAKIEITRLGEENLRLKAENTQLKSRLADAKKKLTESGEKLAQSEKFYGELDAVVKELNVTHKKDEEDLLAAEESIRSLTEQNTQLTGVRKSFEQEIERLKKHNTELGTRLKMQQESNKSLVVKNNSLTTDFGKLESDGEKVIKERLSLMIANGSLSQAKDSLETEVKALKTKLETETAAKDLLQIEVKALRMKFETDKANAAATGNGDRARLTELQTRVNEFQNRCEAMREAKARQEEELNRVRDELKTVRRQLRNIEEDRRGLHDNLSARKRSEQEAIDANNRLRDDNKDLRDDKEKLRDRVYQLQKDNQVLKGKLNAAQHVSRITTSDQVPGSPKTAVTTPTSEKSLGIFQDRPASAAGQKIPVLIGGKASTPMKISISTNSPISDDASRGPKRKAVDDLFPQRPDTQSPKIENSEKRMKVETSRSKSPVLTFKRKGAIYLVEIPHPINQGVLRHALAGCLEAEVVALRRVFYGSVVAGEERSVVERWVAKFGGDPKFMKHVYVTAGVHATLIPETGGSCMICDDGQHGVWECPHVGYEGQDRPNAKQQEMMTTGLPLGLKFDSLPVKPPPPYRGEDRSAPSLFDRISMPNGNEPPRPENVRSITGAELLQQSRTERRAIFCQFSGNYVPDERQFLLNFVTGGPVEWVKIINNEKSSVGFVDFVHSSDAAMFLTNAKSHINNKRKLMNPNPHAPNTSGCTVELSWSKTAVKPLEEYLAHGIAHDGWTRILLVRGVPPQLLLEDVCLHAGFGEAHKNVLYWAREFNYSDNVEYPGVRDVEIEFNSVKNAEKAYRDLKKEGYPSLEWAREPTERD</sequence>
<keyword evidence="2" id="KW-0963">Cytoplasm</keyword>
<feature type="coiled-coil region" evidence="6">
    <location>
        <begin position="312"/>
        <end position="346"/>
    </location>
</feature>
<feature type="coiled-coil region" evidence="6">
    <location>
        <begin position="85"/>
        <end position="116"/>
    </location>
</feature>
<dbReference type="GO" id="GO:0007052">
    <property type="term" value="P:mitotic spindle organization"/>
    <property type="evidence" value="ECO:0007669"/>
    <property type="project" value="TreeGrafter"/>
</dbReference>
<dbReference type="GO" id="GO:0003777">
    <property type="term" value="F:microtubule motor activity"/>
    <property type="evidence" value="ECO:0007669"/>
    <property type="project" value="InterPro"/>
</dbReference>
<feature type="region of interest" description="Disordered" evidence="7">
    <location>
        <begin position="427"/>
        <end position="453"/>
    </location>
</feature>
<dbReference type="AlphaFoldDB" id="U4LDI8"/>
<feature type="region of interest" description="Disordered" evidence="7">
    <location>
        <begin position="484"/>
        <end position="509"/>
    </location>
</feature>
<keyword evidence="3" id="KW-0547">Nucleotide-binding</keyword>
<evidence type="ECO:0000256" key="4">
    <source>
        <dbReference type="ARBA" id="ARBA00022840"/>
    </source>
</evidence>
<keyword evidence="4" id="KW-0067">ATP-binding</keyword>
<dbReference type="Proteomes" id="UP000018144">
    <property type="component" value="Unassembled WGS sequence"/>
</dbReference>
<dbReference type="OrthoDB" id="5361017at2759"/>
<evidence type="ECO:0000256" key="2">
    <source>
        <dbReference type="ARBA" id="ARBA00022490"/>
    </source>
</evidence>
<evidence type="ECO:0000256" key="7">
    <source>
        <dbReference type="SAM" id="MobiDB-lite"/>
    </source>
</evidence>
<dbReference type="GO" id="GO:0005737">
    <property type="term" value="C:cytoplasm"/>
    <property type="evidence" value="ECO:0007669"/>
    <property type="project" value="UniProtKB-SubCell"/>
</dbReference>
<evidence type="ECO:0000256" key="1">
    <source>
        <dbReference type="ARBA" id="ARBA00004496"/>
    </source>
</evidence>
<feature type="compositionally biased region" description="Basic and acidic residues" evidence="7">
    <location>
        <begin position="549"/>
        <end position="560"/>
    </location>
</feature>
<evidence type="ECO:0000256" key="6">
    <source>
        <dbReference type="SAM" id="Coils"/>
    </source>
</evidence>
<dbReference type="STRING" id="1076935.U4LDI8"/>
<feature type="region of interest" description="Disordered" evidence="7">
    <location>
        <begin position="539"/>
        <end position="585"/>
    </location>
</feature>
<keyword evidence="5 6" id="KW-0175">Coiled coil</keyword>
<feature type="compositionally biased region" description="Basic and acidic residues" evidence="7">
    <location>
        <begin position="575"/>
        <end position="585"/>
    </location>
</feature>
<keyword evidence="9" id="KW-1185">Reference proteome</keyword>
<dbReference type="GO" id="GO:0005524">
    <property type="term" value="F:ATP binding"/>
    <property type="evidence" value="ECO:0007669"/>
    <property type="project" value="UniProtKB-KW"/>
</dbReference>